<dbReference type="CDD" id="cd00462">
    <property type="entry name" value="PTH"/>
    <property type="match status" value="1"/>
</dbReference>
<dbReference type="eggNOG" id="KOG2255">
    <property type="taxonomic scope" value="Eukaryota"/>
</dbReference>
<dbReference type="AlphaFoldDB" id="U4LRN1"/>
<dbReference type="EMBL" id="HF936572">
    <property type="protein sequence ID" value="CCX34620.1"/>
    <property type="molecule type" value="Genomic_DNA"/>
</dbReference>
<keyword evidence="7" id="KW-1185">Reference proteome</keyword>
<name>U4LRN1_PYROM</name>
<comment type="similarity">
    <text evidence="5">Belongs to the PTH family.</text>
</comment>
<keyword evidence="3 6" id="KW-0378">Hydrolase</keyword>
<organism evidence="6 7">
    <name type="scientific">Pyronema omphalodes (strain CBS 100304)</name>
    <name type="common">Pyronema confluens</name>
    <dbReference type="NCBI Taxonomy" id="1076935"/>
    <lineage>
        <taxon>Eukaryota</taxon>
        <taxon>Fungi</taxon>
        <taxon>Dikarya</taxon>
        <taxon>Ascomycota</taxon>
        <taxon>Pezizomycotina</taxon>
        <taxon>Pezizomycetes</taxon>
        <taxon>Pezizales</taxon>
        <taxon>Pyronemataceae</taxon>
        <taxon>Pyronema</taxon>
    </lineage>
</organism>
<proteinExistence type="inferred from homology"/>
<dbReference type="OrthoDB" id="1711136at2759"/>
<dbReference type="PANTHER" id="PTHR17224:SF1">
    <property type="entry name" value="PEPTIDYL-TRNA HYDROLASE"/>
    <property type="match status" value="1"/>
</dbReference>
<dbReference type="Gene3D" id="3.40.50.1470">
    <property type="entry name" value="Peptidyl-tRNA hydrolase"/>
    <property type="match status" value="1"/>
</dbReference>
<evidence type="ECO:0000256" key="4">
    <source>
        <dbReference type="ARBA" id="ARBA00022884"/>
    </source>
</evidence>
<dbReference type="PANTHER" id="PTHR17224">
    <property type="entry name" value="PEPTIDYL-TRNA HYDROLASE"/>
    <property type="match status" value="1"/>
</dbReference>
<dbReference type="STRING" id="1076935.U4LRN1"/>
<sequence length="194" mass="21297">MTVAPVSRRLLVCSLGNPGSQYALTRHSAGHILLRLASSRMGSPPLQKDSNYKGPLTRTPCGTYTFFASPSYMNVSGGALKHAWKTFLKELQGAERESALMVVLHDDMEKPPGQCRFRCTGSAQGHNGLKSVIESFATKDILRIGIGIGRPKEREPVMVADYVLRQPIPREMEELETTAVGKVVSHLKHIQQGL</sequence>
<evidence type="ECO:0000313" key="6">
    <source>
        <dbReference type="EMBL" id="CCX34620.1"/>
    </source>
</evidence>
<accession>U4LRN1</accession>
<evidence type="ECO:0000313" key="7">
    <source>
        <dbReference type="Proteomes" id="UP000018144"/>
    </source>
</evidence>
<dbReference type="GO" id="GO:0004045">
    <property type="term" value="F:peptidyl-tRNA hydrolase activity"/>
    <property type="evidence" value="ECO:0007669"/>
    <property type="project" value="UniProtKB-EC"/>
</dbReference>
<keyword evidence="4" id="KW-0694">RNA-binding</keyword>
<dbReference type="PROSITE" id="PS01196">
    <property type="entry name" value="PEPT_TRNA_HYDROL_2"/>
    <property type="match status" value="1"/>
</dbReference>
<dbReference type="Pfam" id="PF01195">
    <property type="entry name" value="Pept_tRNA_hydro"/>
    <property type="match status" value="1"/>
</dbReference>
<dbReference type="InterPro" id="IPR018171">
    <property type="entry name" value="Pept_tRNA_hydro_CS"/>
</dbReference>
<dbReference type="Proteomes" id="UP000018144">
    <property type="component" value="Unassembled WGS sequence"/>
</dbReference>
<evidence type="ECO:0000256" key="3">
    <source>
        <dbReference type="ARBA" id="ARBA00022801"/>
    </source>
</evidence>
<dbReference type="InterPro" id="IPR001328">
    <property type="entry name" value="Pept_tRNA_hydro"/>
</dbReference>
<evidence type="ECO:0000256" key="1">
    <source>
        <dbReference type="ARBA" id="ARBA00013260"/>
    </source>
</evidence>
<keyword evidence="2" id="KW-0820">tRNA-binding</keyword>
<dbReference type="OMA" id="PSYMNES"/>
<evidence type="ECO:0000256" key="5">
    <source>
        <dbReference type="ARBA" id="ARBA00038063"/>
    </source>
</evidence>
<reference evidence="6 7" key="1">
    <citation type="journal article" date="2013" name="PLoS Genet.">
        <title>The genome and development-dependent transcriptomes of Pyronema confluens: a window into fungal evolution.</title>
        <authorList>
            <person name="Traeger S."/>
            <person name="Altegoer F."/>
            <person name="Freitag M."/>
            <person name="Gabaldon T."/>
            <person name="Kempken F."/>
            <person name="Kumar A."/>
            <person name="Marcet-Houben M."/>
            <person name="Poggeler S."/>
            <person name="Stajich J.E."/>
            <person name="Nowrousian M."/>
        </authorList>
    </citation>
    <scope>NUCLEOTIDE SEQUENCE [LARGE SCALE GENOMIC DNA]</scope>
    <source>
        <strain evidence="7">CBS 100304</strain>
        <tissue evidence="6">Vegetative mycelium</tissue>
    </source>
</reference>
<dbReference type="EC" id="3.1.1.29" evidence="1"/>
<gene>
    <name evidence="6" type="ORF">PCON_04013</name>
</gene>
<dbReference type="InterPro" id="IPR036416">
    <property type="entry name" value="Pept_tRNA_hydro_sf"/>
</dbReference>
<evidence type="ECO:0000256" key="2">
    <source>
        <dbReference type="ARBA" id="ARBA00022555"/>
    </source>
</evidence>
<dbReference type="GO" id="GO:0000049">
    <property type="term" value="F:tRNA binding"/>
    <property type="evidence" value="ECO:0007669"/>
    <property type="project" value="UniProtKB-KW"/>
</dbReference>
<dbReference type="SUPFAM" id="SSF53178">
    <property type="entry name" value="Peptidyl-tRNA hydrolase-like"/>
    <property type="match status" value="1"/>
</dbReference>
<dbReference type="NCBIfam" id="TIGR00447">
    <property type="entry name" value="pth"/>
    <property type="match status" value="1"/>
</dbReference>
<protein>
    <recommendedName>
        <fullName evidence="1">peptidyl-tRNA hydrolase</fullName>
        <ecNumber evidence="1">3.1.1.29</ecNumber>
    </recommendedName>
</protein>